<feature type="compositionally biased region" description="Polar residues" evidence="1">
    <location>
        <begin position="88"/>
        <end position="101"/>
    </location>
</feature>
<organism evidence="2">
    <name type="scientific">Arundo donax</name>
    <name type="common">Giant reed</name>
    <name type="synonym">Donax arundinaceus</name>
    <dbReference type="NCBI Taxonomy" id="35708"/>
    <lineage>
        <taxon>Eukaryota</taxon>
        <taxon>Viridiplantae</taxon>
        <taxon>Streptophyta</taxon>
        <taxon>Embryophyta</taxon>
        <taxon>Tracheophyta</taxon>
        <taxon>Spermatophyta</taxon>
        <taxon>Magnoliopsida</taxon>
        <taxon>Liliopsida</taxon>
        <taxon>Poales</taxon>
        <taxon>Poaceae</taxon>
        <taxon>PACMAD clade</taxon>
        <taxon>Arundinoideae</taxon>
        <taxon>Arundineae</taxon>
        <taxon>Arundo</taxon>
    </lineage>
</organism>
<protein>
    <submittedName>
        <fullName evidence="2">Uncharacterized protein</fullName>
    </submittedName>
</protein>
<reference evidence="2" key="1">
    <citation type="submission" date="2014-09" db="EMBL/GenBank/DDBJ databases">
        <authorList>
            <person name="Magalhaes I.L.F."/>
            <person name="Oliveira U."/>
            <person name="Santos F.R."/>
            <person name="Vidigal T.H.D.A."/>
            <person name="Brescovit A.D."/>
            <person name="Santos A.J."/>
        </authorList>
    </citation>
    <scope>NUCLEOTIDE SEQUENCE</scope>
    <source>
        <tissue evidence="2">Shoot tissue taken approximately 20 cm above the soil surface</tissue>
    </source>
</reference>
<proteinExistence type="predicted"/>
<feature type="region of interest" description="Disordered" evidence="1">
    <location>
        <begin position="38"/>
        <end position="110"/>
    </location>
</feature>
<name>A0A0A9GG96_ARUDO</name>
<dbReference type="EMBL" id="GBRH01176325">
    <property type="protein sequence ID" value="JAE21571.1"/>
    <property type="molecule type" value="Transcribed_RNA"/>
</dbReference>
<evidence type="ECO:0000256" key="1">
    <source>
        <dbReference type="SAM" id="MobiDB-lite"/>
    </source>
</evidence>
<dbReference type="AlphaFoldDB" id="A0A0A9GG96"/>
<accession>A0A0A9GG96</accession>
<reference evidence="2" key="2">
    <citation type="journal article" date="2015" name="Data Brief">
        <title>Shoot transcriptome of the giant reed, Arundo donax.</title>
        <authorList>
            <person name="Barrero R.A."/>
            <person name="Guerrero F.D."/>
            <person name="Moolhuijzen P."/>
            <person name="Goolsby J.A."/>
            <person name="Tidwell J."/>
            <person name="Bellgard S.E."/>
            <person name="Bellgard M.I."/>
        </authorList>
    </citation>
    <scope>NUCLEOTIDE SEQUENCE</scope>
    <source>
        <tissue evidence="2">Shoot tissue taken approximately 20 cm above the soil surface</tissue>
    </source>
</reference>
<evidence type="ECO:0000313" key="2">
    <source>
        <dbReference type="EMBL" id="JAE21571.1"/>
    </source>
</evidence>
<sequence length="110" mass="11748">MRPVHTVPSPMQHIEQGHAAHWHASLLKLPSQLQTELSVQAPPSAVDQSPAGISLKQPSIPATHRRLPSPQGTAHNPHLHTSLEKSSQRAPEPSASSSTLRTPLPAIPLA</sequence>